<dbReference type="Gene3D" id="3.30.720.120">
    <property type="match status" value="1"/>
</dbReference>
<dbReference type="SUPFAM" id="SSF54593">
    <property type="entry name" value="Glyoxalase/Bleomycin resistance protein/Dihydroxybiphenyl dioxygenase"/>
    <property type="match status" value="1"/>
</dbReference>
<gene>
    <name evidence="3" type="ORF">FHX44_113725</name>
</gene>
<evidence type="ECO:0000313" key="4">
    <source>
        <dbReference type="Proteomes" id="UP000321261"/>
    </source>
</evidence>
<feature type="compositionally biased region" description="Low complexity" evidence="1">
    <location>
        <begin position="169"/>
        <end position="181"/>
    </location>
</feature>
<feature type="region of interest" description="Disordered" evidence="1">
    <location>
        <begin position="158"/>
        <end position="210"/>
    </location>
</feature>
<dbReference type="Gene3D" id="3.30.720.110">
    <property type="match status" value="1"/>
</dbReference>
<sequence>MTETSPMASTSRPAALHAYFGYRDAPAALSWLERVFGFDTITSFPDDAGGILHSELRRDDAAIVVFSDRDGYERPPRKGDTTGFGAYVSVADATEVDAVYARALAAGATGIWEPADTEWGNHRCRIADPEGFEWTFGTYRPGEPQGAWDEATGPVIVSRAARSRPPRASPSARGRSASPGHRPARRRAPTRSAGGRNLPGRAPRPGPAGR</sequence>
<dbReference type="EMBL" id="VIWU01000001">
    <property type="protein sequence ID" value="TWF77810.1"/>
    <property type="molecule type" value="Genomic_DNA"/>
</dbReference>
<dbReference type="InterPro" id="IPR004360">
    <property type="entry name" value="Glyas_Fos-R_dOase_dom"/>
</dbReference>
<reference evidence="3 4" key="1">
    <citation type="submission" date="2019-06" db="EMBL/GenBank/DDBJ databases">
        <title>Sequencing the genomes of 1000 actinobacteria strains.</title>
        <authorList>
            <person name="Klenk H.-P."/>
        </authorList>
    </citation>
    <scope>NUCLEOTIDE SEQUENCE [LARGE SCALE GENOMIC DNA]</scope>
    <source>
        <strain evidence="3 4">DSM 45671</strain>
    </source>
</reference>
<dbReference type="Proteomes" id="UP000321261">
    <property type="component" value="Unassembled WGS sequence"/>
</dbReference>
<accession>A0A561SSG8</accession>
<dbReference type="PANTHER" id="PTHR34109">
    <property type="entry name" value="BNAUNNG04460D PROTEIN-RELATED"/>
    <property type="match status" value="1"/>
</dbReference>
<keyword evidence="4" id="KW-1185">Reference proteome</keyword>
<dbReference type="InterPro" id="IPR037523">
    <property type="entry name" value="VOC_core"/>
</dbReference>
<proteinExistence type="predicted"/>
<dbReference type="InterPro" id="IPR029068">
    <property type="entry name" value="Glyas_Bleomycin-R_OHBP_Dase"/>
</dbReference>
<comment type="caution">
    <text evidence="3">The sequence shown here is derived from an EMBL/GenBank/DDBJ whole genome shotgun (WGS) entry which is preliminary data.</text>
</comment>
<evidence type="ECO:0000313" key="3">
    <source>
        <dbReference type="EMBL" id="TWF77810.1"/>
    </source>
</evidence>
<dbReference type="Pfam" id="PF00903">
    <property type="entry name" value="Glyoxalase"/>
    <property type="match status" value="1"/>
</dbReference>
<organism evidence="3 4">
    <name type="scientific">Pseudonocardia hierapolitana</name>
    <dbReference type="NCBI Taxonomy" id="1128676"/>
    <lineage>
        <taxon>Bacteria</taxon>
        <taxon>Bacillati</taxon>
        <taxon>Actinomycetota</taxon>
        <taxon>Actinomycetes</taxon>
        <taxon>Pseudonocardiales</taxon>
        <taxon>Pseudonocardiaceae</taxon>
        <taxon>Pseudonocardia</taxon>
    </lineage>
</organism>
<dbReference type="PROSITE" id="PS51819">
    <property type="entry name" value="VOC"/>
    <property type="match status" value="1"/>
</dbReference>
<name>A0A561SSG8_9PSEU</name>
<feature type="domain" description="VOC" evidence="2">
    <location>
        <begin position="14"/>
        <end position="139"/>
    </location>
</feature>
<evidence type="ECO:0000259" key="2">
    <source>
        <dbReference type="PROSITE" id="PS51819"/>
    </source>
</evidence>
<feature type="compositionally biased region" description="Low complexity" evidence="1">
    <location>
        <begin position="190"/>
        <end position="201"/>
    </location>
</feature>
<protein>
    <submittedName>
        <fullName evidence="3">Putative glyoxalase superfamily protein PhnB</fullName>
    </submittedName>
</protein>
<evidence type="ECO:0000256" key="1">
    <source>
        <dbReference type="SAM" id="MobiDB-lite"/>
    </source>
</evidence>
<dbReference type="AlphaFoldDB" id="A0A561SSG8"/>